<dbReference type="PANTHER" id="PTHR14453">
    <property type="entry name" value="PARP/ZINC FINGER CCCH TYPE DOMAIN CONTAINING PROTEIN"/>
    <property type="match status" value="1"/>
</dbReference>
<evidence type="ECO:0000256" key="1">
    <source>
        <dbReference type="ARBA" id="ARBA00004123"/>
    </source>
</evidence>
<proteinExistence type="predicted"/>
<gene>
    <name evidence="7" type="ORF">CGI_10023054</name>
</gene>
<keyword evidence="5" id="KW-0539">Nucleus</keyword>
<dbReference type="Pfam" id="PF01661">
    <property type="entry name" value="Macro"/>
    <property type="match status" value="1"/>
</dbReference>
<evidence type="ECO:0000256" key="3">
    <source>
        <dbReference type="ARBA" id="ARBA00022679"/>
    </source>
</evidence>
<organism evidence="7">
    <name type="scientific">Magallana gigas</name>
    <name type="common">Pacific oyster</name>
    <name type="synonym">Crassostrea gigas</name>
    <dbReference type="NCBI Taxonomy" id="29159"/>
    <lineage>
        <taxon>Eukaryota</taxon>
        <taxon>Metazoa</taxon>
        <taxon>Spiralia</taxon>
        <taxon>Lophotrochozoa</taxon>
        <taxon>Mollusca</taxon>
        <taxon>Bivalvia</taxon>
        <taxon>Autobranchia</taxon>
        <taxon>Pteriomorphia</taxon>
        <taxon>Ostreida</taxon>
        <taxon>Ostreoidea</taxon>
        <taxon>Ostreidae</taxon>
        <taxon>Magallana</taxon>
    </lineage>
</organism>
<dbReference type="PANTHER" id="PTHR14453:SF67">
    <property type="entry name" value="POLY [ADP-RIBOSE] POLYMERASE"/>
    <property type="match status" value="1"/>
</dbReference>
<dbReference type="InterPro" id="IPR002589">
    <property type="entry name" value="Macro_dom"/>
</dbReference>
<dbReference type="SMART" id="SM00506">
    <property type="entry name" value="A1pp"/>
    <property type="match status" value="1"/>
</dbReference>
<comment type="subcellular location">
    <subcellularLocation>
        <location evidence="1">Nucleus</location>
    </subcellularLocation>
</comment>
<evidence type="ECO:0000256" key="4">
    <source>
        <dbReference type="ARBA" id="ARBA00023027"/>
    </source>
</evidence>
<accession>K1Q9A6</accession>
<feature type="region of interest" description="Disordered" evidence="6">
    <location>
        <begin position="464"/>
        <end position="489"/>
    </location>
</feature>
<dbReference type="GO" id="GO:0003714">
    <property type="term" value="F:transcription corepressor activity"/>
    <property type="evidence" value="ECO:0007669"/>
    <property type="project" value="TreeGrafter"/>
</dbReference>
<dbReference type="AlphaFoldDB" id="K1Q9A6"/>
<dbReference type="SUPFAM" id="SSF52949">
    <property type="entry name" value="Macro domain-like"/>
    <property type="match status" value="1"/>
</dbReference>
<feature type="compositionally biased region" description="Polar residues" evidence="6">
    <location>
        <begin position="466"/>
        <end position="477"/>
    </location>
</feature>
<sequence>MGSATGLAIGMLGNQNDITAGFDFFNSLAWLGGAPCRYCPWFEGFEFFLAREHVQSFIDGRITTLDGTWVIDNHSKIVVFGKTEEDINAVLITFSGSIRRVDFYIADTQDMAKNANELVTEALKLENKYNGQYQEIEWVDESSVVVKYPILDAGDKGNVPRPDGGLKSLFQAVKDRKKMSVAFDIQNLLPEQVHTFMKSILDQIPGLPDGLIIVLHLLDGAMFQVAAECLQNHETSLTDGEANDLDITKGAVCKSILEAAGDNLKTELDKLPVINRNGGKVMRVKYGEIVETTGYRLKCTSIFHGSLYKWDGEGKAAFDVLRRFVENCLSLADVRKFKTLAFPAIGTGRLQIPPDVVATCVRVVVEEYSLSHPQTSVEKLIFVIHDADTENFQVQDNTYSEEGGVAFFLSVCRKENRGCKHGFSNVVQVDCIWRGTQHRRCDDVTYGVVSKTYCHNFQARVKDNSSENTPKVSTPSVLSRKENQSVPDNNDEKCLLLQSKNNIALSEKTLGPFLKDVEYESVVCPFLNELQALIIFKTIKDADKFLGNEHFVAQKLPKQEVKDTKAKLGPKVISVLETRKMSSQEFYRRTGGTLCIQTWTVTGNLLVLQHVQKFLKDLVEEFERPKIPEIWPNAEYYLTGVFYM</sequence>
<dbReference type="GO" id="GO:0010629">
    <property type="term" value="P:negative regulation of gene expression"/>
    <property type="evidence" value="ECO:0007669"/>
    <property type="project" value="TreeGrafter"/>
</dbReference>
<keyword evidence="2" id="KW-0328">Glycosyltransferase</keyword>
<evidence type="ECO:0000313" key="7">
    <source>
        <dbReference type="EMBL" id="EKC25435.1"/>
    </source>
</evidence>
<dbReference type="InterPro" id="IPR052056">
    <property type="entry name" value="Mono-ARTD/PARP"/>
</dbReference>
<dbReference type="GO" id="GO:0005737">
    <property type="term" value="C:cytoplasm"/>
    <property type="evidence" value="ECO:0007669"/>
    <property type="project" value="TreeGrafter"/>
</dbReference>
<dbReference type="GO" id="GO:0005634">
    <property type="term" value="C:nucleus"/>
    <property type="evidence" value="ECO:0007669"/>
    <property type="project" value="UniProtKB-SubCell"/>
</dbReference>
<evidence type="ECO:0000256" key="2">
    <source>
        <dbReference type="ARBA" id="ARBA00022676"/>
    </source>
</evidence>
<dbReference type="PROSITE" id="PS51154">
    <property type="entry name" value="MACRO"/>
    <property type="match status" value="1"/>
</dbReference>
<keyword evidence="3" id="KW-0808">Transferase</keyword>
<reference evidence="7" key="1">
    <citation type="journal article" date="2012" name="Nature">
        <title>The oyster genome reveals stress adaptation and complexity of shell formation.</title>
        <authorList>
            <person name="Zhang G."/>
            <person name="Fang X."/>
            <person name="Guo X."/>
            <person name="Li L."/>
            <person name="Luo R."/>
            <person name="Xu F."/>
            <person name="Yang P."/>
            <person name="Zhang L."/>
            <person name="Wang X."/>
            <person name="Qi H."/>
            <person name="Xiong Z."/>
            <person name="Que H."/>
            <person name="Xie Y."/>
            <person name="Holland P.W."/>
            <person name="Paps J."/>
            <person name="Zhu Y."/>
            <person name="Wu F."/>
            <person name="Chen Y."/>
            <person name="Wang J."/>
            <person name="Peng C."/>
            <person name="Meng J."/>
            <person name="Yang L."/>
            <person name="Liu J."/>
            <person name="Wen B."/>
            <person name="Zhang N."/>
            <person name="Huang Z."/>
            <person name="Zhu Q."/>
            <person name="Feng Y."/>
            <person name="Mount A."/>
            <person name="Hedgecock D."/>
            <person name="Xu Z."/>
            <person name="Liu Y."/>
            <person name="Domazet-Loso T."/>
            <person name="Du Y."/>
            <person name="Sun X."/>
            <person name="Zhang S."/>
            <person name="Liu B."/>
            <person name="Cheng P."/>
            <person name="Jiang X."/>
            <person name="Li J."/>
            <person name="Fan D."/>
            <person name="Wang W."/>
            <person name="Fu W."/>
            <person name="Wang T."/>
            <person name="Wang B."/>
            <person name="Zhang J."/>
            <person name="Peng Z."/>
            <person name="Li Y."/>
            <person name="Li N."/>
            <person name="Wang J."/>
            <person name="Chen M."/>
            <person name="He Y."/>
            <person name="Tan F."/>
            <person name="Song X."/>
            <person name="Zheng Q."/>
            <person name="Huang R."/>
            <person name="Yang H."/>
            <person name="Du X."/>
            <person name="Chen L."/>
            <person name="Yang M."/>
            <person name="Gaffney P.M."/>
            <person name="Wang S."/>
            <person name="Luo L."/>
            <person name="She Z."/>
            <person name="Ming Y."/>
            <person name="Huang W."/>
            <person name="Zhang S."/>
            <person name="Huang B."/>
            <person name="Zhang Y."/>
            <person name="Qu T."/>
            <person name="Ni P."/>
            <person name="Miao G."/>
            <person name="Wang J."/>
            <person name="Wang Q."/>
            <person name="Steinberg C.E."/>
            <person name="Wang H."/>
            <person name="Li N."/>
            <person name="Qian L."/>
            <person name="Zhang G."/>
            <person name="Li Y."/>
            <person name="Yang H."/>
            <person name="Liu X."/>
            <person name="Wang J."/>
            <person name="Yin Y."/>
            <person name="Wang J."/>
        </authorList>
    </citation>
    <scope>NUCLEOTIDE SEQUENCE [LARGE SCALE GENOMIC DNA]</scope>
    <source>
        <strain evidence="7">05x7-T-G4-1.051#20</strain>
    </source>
</reference>
<dbReference type="EMBL" id="JH816895">
    <property type="protein sequence ID" value="EKC25435.1"/>
    <property type="molecule type" value="Genomic_DNA"/>
</dbReference>
<dbReference type="HOGENOM" id="CLU_425303_0_0_1"/>
<dbReference type="Gene3D" id="3.40.220.10">
    <property type="entry name" value="Leucine Aminopeptidase, subunit E, domain 1"/>
    <property type="match status" value="1"/>
</dbReference>
<protein>
    <submittedName>
        <fullName evidence="7">Poly [ADP-ribose] polymerase 14</fullName>
    </submittedName>
</protein>
<evidence type="ECO:0000256" key="6">
    <source>
        <dbReference type="SAM" id="MobiDB-lite"/>
    </source>
</evidence>
<dbReference type="GO" id="GO:0016757">
    <property type="term" value="F:glycosyltransferase activity"/>
    <property type="evidence" value="ECO:0007669"/>
    <property type="project" value="UniProtKB-KW"/>
</dbReference>
<dbReference type="InParanoid" id="K1Q9A6"/>
<keyword evidence="4" id="KW-0520">NAD</keyword>
<evidence type="ECO:0000256" key="5">
    <source>
        <dbReference type="ARBA" id="ARBA00023242"/>
    </source>
</evidence>
<dbReference type="InterPro" id="IPR043472">
    <property type="entry name" value="Macro_dom-like"/>
</dbReference>
<name>K1Q9A6_MAGGI</name>